<reference evidence="1" key="1">
    <citation type="submission" date="2015-07" db="EMBL/GenBank/DDBJ databases">
        <title>Draft Genome Sequences of Anaerolinea thermolimosa IMO-1, Bellilinea caldifistulae GOMI-1, Leptolinea tardivitalis YMTK-2, Levilinea saccharolytica KIBI-1,Longilinea arvoryzae KOME-1, Previously Described as Members of the Anaerolineaceae (Chloroflexi).</title>
        <authorList>
            <person name="Sekiguchi Y."/>
            <person name="Ohashi A."/>
            <person name="Matsuura N."/>
            <person name="Tourlousse M.D."/>
        </authorList>
    </citation>
    <scope>NUCLEOTIDE SEQUENCE [LARGE SCALE GENOMIC DNA]</scope>
    <source>
        <strain evidence="1">KOME-1</strain>
    </source>
</reference>
<dbReference type="STRING" id="360412.LARV_00139"/>
<evidence type="ECO:0000313" key="2">
    <source>
        <dbReference type="Proteomes" id="UP000055060"/>
    </source>
</evidence>
<dbReference type="Proteomes" id="UP000055060">
    <property type="component" value="Unassembled WGS sequence"/>
</dbReference>
<keyword evidence="2" id="KW-1185">Reference proteome</keyword>
<dbReference type="AlphaFoldDB" id="A0A0S7BCL2"/>
<proteinExistence type="predicted"/>
<protein>
    <submittedName>
        <fullName evidence="1">Uncharacterized protein</fullName>
    </submittedName>
</protein>
<gene>
    <name evidence="1" type="ORF">LARV_00139</name>
</gene>
<dbReference type="EMBL" id="DF967972">
    <property type="protein sequence ID" value="GAP12404.1"/>
    <property type="molecule type" value="Genomic_DNA"/>
</dbReference>
<organism evidence="1">
    <name type="scientific">Longilinea arvoryzae</name>
    <dbReference type="NCBI Taxonomy" id="360412"/>
    <lineage>
        <taxon>Bacteria</taxon>
        <taxon>Bacillati</taxon>
        <taxon>Chloroflexota</taxon>
        <taxon>Anaerolineae</taxon>
        <taxon>Anaerolineales</taxon>
        <taxon>Anaerolineaceae</taxon>
        <taxon>Longilinea</taxon>
    </lineage>
</organism>
<dbReference type="RefSeq" id="WP_152031644.1">
    <property type="nucleotide sequence ID" value="NZ_DF967972.1"/>
</dbReference>
<evidence type="ECO:0000313" key="1">
    <source>
        <dbReference type="EMBL" id="GAP12404.1"/>
    </source>
</evidence>
<dbReference type="OrthoDB" id="164254at2"/>
<accession>A0A0S7BCL2</accession>
<name>A0A0S7BCL2_9CHLR</name>
<sequence length="74" mass="8975">MGNELSDPVECHSGYEYAERPTALHWQGQRLEIKEIEAQWRIPGGRCFRVRVNDDRRFELFYGELYDEWRINEL</sequence>